<dbReference type="OMA" id="SIYVECE"/>
<evidence type="ECO:0000313" key="7">
    <source>
        <dbReference type="Proteomes" id="UP000472272"/>
    </source>
</evidence>
<dbReference type="RefSeq" id="XP_028597388.1">
    <property type="nucleotide sequence ID" value="XM_028741555.1"/>
</dbReference>
<dbReference type="FunFam" id="3.30.505.10:FF:000016">
    <property type="entry name" value="B-cell linker protein isoform 2"/>
    <property type="match status" value="1"/>
</dbReference>
<dbReference type="InterPro" id="IPR036860">
    <property type="entry name" value="SH2_dom_sf"/>
</dbReference>
<accession>A0A670IT39</accession>
<feature type="domain" description="SH2" evidence="5">
    <location>
        <begin position="286"/>
        <end position="394"/>
    </location>
</feature>
<keyword evidence="1 2" id="KW-0727">SH2 domain</keyword>
<dbReference type="CTD" id="284948"/>
<feature type="transmembrane region" description="Helical" evidence="4">
    <location>
        <begin position="6"/>
        <end position="22"/>
    </location>
</feature>
<evidence type="ECO:0000313" key="6">
    <source>
        <dbReference type="Ensembl" id="ENSPMRP00000014951.1"/>
    </source>
</evidence>
<gene>
    <name evidence="6" type="primary">SH2D6</name>
</gene>
<keyword evidence="4" id="KW-0812">Transmembrane</keyword>
<dbReference type="GO" id="GO:0035556">
    <property type="term" value="P:intracellular signal transduction"/>
    <property type="evidence" value="ECO:0007669"/>
    <property type="project" value="TreeGrafter"/>
</dbReference>
<dbReference type="PANTHER" id="PTHR14098">
    <property type="entry name" value="SH2 DOMAIN CONTAINING PROTEIN"/>
    <property type="match status" value="1"/>
</dbReference>
<dbReference type="InterPro" id="IPR051751">
    <property type="entry name" value="Immunoreceptor_sig_adapters"/>
</dbReference>
<feature type="transmembrane region" description="Helical" evidence="4">
    <location>
        <begin position="34"/>
        <end position="52"/>
    </location>
</feature>
<dbReference type="Proteomes" id="UP000472272">
    <property type="component" value="Chromosome 8"/>
</dbReference>
<reference evidence="6" key="2">
    <citation type="submission" date="2025-08" db="UniProtKB">
        <authorList>
            <consortium name="Ensembl"/>
        </authorList>
    </citation>
    <scope>IDENTIFICATION</scope>
</reference>
<keyword evidence="4" id="KW-0472">Membrane</keyword>
<keyword evidence="4" id="KW-1133">Transmembrane helix</keyword>
<dbReference type="GeneID" id="114602849"/>
<dbReference type="InterPro" id="IPR000980">
    <property type="entry name" value="SH2"/>
</dbReference>
<dbReference type="Pfam" id="PF00017">
    <property type="entry name" value="SH2"/>
    <property type="match status" value="1"/>
</dbReference>
<dbReference type="Ensembl" id="ENSPMRT00000015968.1">
    <property type="protein sequence ID" value="ENSPMRP00000014951.1"/>
    <property type="gene ID" value="ENSPMRG00000009973.1"/>
</dbReference>
<dbReference type="SUPFAM" id="SSF55550">
    <property type="entry name" value="SH2 domain"/>
    <property type="match status" value="1"/>
</dbReference>
<evidence type="ECO:0000256" key="3">
    <source>
        <dbReference type="SAM" id="MobiDB-lite"/>
    </source>
</evidence>
<dbReference type="GO" id="GO:0005737">
    <property type="term" value="C:cytoplasm"/>
    <property type="evidence" value="ECO:0007669"/>
    <property type="project" value="UniProtKB-ARBA"/>
</dbReference>
<protein>
    <submittedName>
        <fullName evidence="6">SH2 domain containing 6</fullName>
    </submittedName>
</protein>
<feature type="region of interest" description="Disordered" evidence="3">
    <location>
        <begin position="177"/>
        <end position="215"/>
    </location>
</feature>
<evidence type="ECO:0000259" key="5">
    <source>
        <dbReference type="PROSITE" id="PS50001"/>
    </source>
</evidence>
<feature type="region of interest" description="Disordered" evidence="3">
    <location>
        <begin position="58"/>
        <end position="100"/>
    </location>
</feature>
<evidence type="ECO:0000256" key="1">
    <source>
        <dbReference type="ARBA" id="ARBA00022999"/>
    </source>
</evidence>
<keyword evidence="7" id="KW-1185">Reference proteome</keyword>
<proteinExistence type="predicted"/>
<organism evidence="6 7">
    <name type="scientific">Podarcis muralis</name>
    <name type="common">Wall lizard</name>
    <name type="synonym">Lacerta muralis</name>
    <dbReference type="NCBI Taxonomy" id="64176"/>
    <lineage>
        <taxon>Eukaryota</taxon>
        <taxon>Metazoa</taxon>
        <taxon>Chordata</taxon>
        <taxon>Craniata</taxon>
        <taxon>Vertebrata</taxon>
        <taxon>Euteleostomi</taxon>
        <taxon>Lepidosauria</taxon>
        <taxon>Squamata</taxon>
        <taxon>Bifurcata</taxon>
        <taxon>Unidentata</taxon>
        <taxon>Episquamata</taxon>
        <taxon>Laterata</taxon>
        <taxon>Lacertibaenia</taxon>
        <taxon>Lacertidae</taxon>
        <taxon>Podarcis</taxon>
    </lineage>
</organism>
<evidence type="ECO:0000256" key="2">
    <source>
        <dbReference type="PROSITE-ProRule" id="PRU00191"/>
    </source>
</evidence>
<reference evidence="6" key="3">
    <citation type="submission" date="2025-09" db="UniProtKB">
        <authorList>
            <consortium name="Ensembl"/>
        </authorList>
    </citation>
    <scope>IDENTIFICATION</scope>
</reference>
<evidence type="ECO:0000256" key="4">
    <source>
        <dbReference type="SAM" id="Phobius"/>
    </source>
</evidence>
<dbReference type="AlphaFoldDB" id="A0A670IT39"/>
<feature type="compositionally biased region" description="Acidic residues" evidence="3">
    <location>
        <begin position="80"/>
        <end position="89"/>
    </location>
</feature>
<name>A0A670IT39_PODMU</name>
<dbReference type="GO" id="GO:0007169">
    <property type="term" value="P:cell surface receptor protein tyrosine kinase signaling pathway"/>
    <property type="evidence" value="ECO:0007669"/>
    <property type="project" value="TreeGrafter"/>
</dbReference>
<dbReference type="SMART" id="SM00252">
    <property type="entry name" value="SH2"/>
    <property type="match status" value="1"/>
</dbReference>
<dbReference type="Gene3D" id="3.30.505.10">
    <property type="entry name" value="SH2 domain"/>
    <property type="match status" value="1"/>
</dbReference>
<dbReference type="PROSITE" id="PS50001">
    <property type="entry name" value="SH2"/>
    <property type="match status" value="1"/>
</dbReference>
<reference evidence="6 7" key="1">
    <citation type="journal article" date="2019" name="Proc. Natl. Acad. Sci. U.S.A.">
        <title>Regulatory changes in pterin and carotenoid genes underlie balanced color polymorphisms in the wall lizard.</title>
        <authorList>
            <person name="Andrade P."/>
            <person name="Pinho C."/>
            <person name="Perez I de Lanuza G."/>
            <person name="Afonso S."/>
            <person name="Brejcha J."/>
            <person name="Rubin C.J."/>
            <person name="Wallerman O."/>
            <person name="Pereira P."/>
            <person name="Sabatino S.J."/>
            <person name="Bellati A."/>
            <person name="Pellitteri-Rosa D."/>
            <person name="Bosakova Z."/>
            <person name="Bunikis I."/>
            <person name="Carretero M.A."/>
            <person name="Feiner N."/>
            <person name="Marsik P."/>
            <person name="Pauperio F."/>
            <person name="Salvi D."/>
            <person name="Soler L."/>
            <person name="While G.M."/>
            <person name="Uller T."/>
            <person name="Font E."/>
            <person name="Andersson L."/>
            <person name="Carneiro M."/>
        </authorList>
    </citation>
    <scope>NUCLEOTIDE SEQUENCE</scope>
</reference>
<dbReference type="PANTHER" id="PTHR14098:SF16">
    <property type="entry name" value="SH2 DOMAIN-CONTAINING PROTEIN 6"/>
    <property type="match status" value="1"/>
</dbReference>
<sequence>MVRGPFTFTFILFPNSLAPYYPRGFLINKCKRKILILFSLYNFLSFFLQNIFGKNKTPSRVPPVPPKRPEKQLQGVPSDTQEEEEDDLYTYEVPPSKGQSKQMVPALAENIYLDRPALRRFSEPHNLLQPKSLPFLSKPGADGDDSSDGTFNFLAIERALQKGMMKQSVPPPLPLSARRGSLPVLGPSGSQAKAVASRDPLPALKDDEEETQEESIYVECEPRAASVPRKVLPCPTPVPPVQPLKQARPAITPSGPQKAFVENLCKGVSLKSGSVPEDFCMQNKAWYAGSCDRHTAEAALLRFNKDSAYLVRQSSRHGWNQPFTLAVLFKKHVYNIPIRYLESSHQYTLGKDGRSHEELFDSVSGIIQSYSERPLVLVDGSTSAKEQTCLLFPVKP</sequence>
<dbReference type="GeneTree" id="ENSGT00940000162822"/>